<dbReference type="EMBL" id="BMIV01000002">
    <property type="protein sequence ID" value="GGF59233.1"/>
    <property type="molecule type" value="Genomic_DNA"/>
</dbReference>
<protein>
    <submittedName>
        <fullName evidence="1">Uncharacterized protein</fullName>
    </submittedName>
</protein>
<evidence type="ECO:0000313" key="1">
    <source>
        <dbReference type="EMBL" id="GGF59233.1"/>
    </source>
</evidence>
<accession>A0ABQ1VET3</accession>
<comment type="caution">
    <text evidence="1">The sequence shown here is derived from an EMBL/GenBank/DDBJ whole genome shotgun (WGS) entry which is preliminary data.</text>
</comment>
<sequence>MNGAHRVFSYIERSCYAPQVARLLDLFSRFRVLFMRVDDLWSTPGKALGKVEQFLDVEQAISTAPDGSYVKATSGALEDHRPLSSSVRAQLDDLFRDDIKETARLTSLDLSDWLSPGYLENLKPSSVFMG</sequence>
<name>A0ABQ1VET3_9RHOB</name>
<keyword evidence="2" id="KW-1185">Reference proteome</keyword>
<organism evidence="1 2">
    <name type="scientific">Paracoccus acridae</name>
    <dbReference type="NCBI Taxonomy" id="1795310"/>
    <lineage>
        <taxon>Bacteria</taxon>
        <taxon>Pseudomonadati</taxon>
        <taxon>Pseudomonadota</taxon>
        <taxon>Alphaproteobacteria</taxon>
        <taxon>Rhodobacterales</taxon>
        <taxon>Paracoccaceae</taxon>
        <taxon>Paracoccus</taxon>
    </lineage>
</organism>
<evidence type="ECO:0000313" key="2">
    <source>
        <dbReference type="Proteomes" id="UP000640509"/>
    </source>
</evidence>
<dbReference type="InterPro" id="IPR027417">
    <property type="entry name" value="P-loop_NTPase"/>
</dbReference>
<dbReference type="Proteomes" id="UP000640509">
    <property type="component" value="Unassembled WGS sequence"/>
</dbReference>
<dbReference type="Gene3D" id="3.40.50.300">
    <property type="entry name" value="P-loop containing nucleotide triphosphate hydrolases"/>
    <property type="match status" value="1"/>
</dbReference>
<reference evidence="2" key="1">
    <citation type="journal article" date="2019" name="Int. J. Syst. Evol. Microbiol.">
        <title>The Global Catalogue of Microorganisms (GCM) 10K type strain sequencing project: providing services to taxonomists for standard genome sequencing and annotation.</title>
        <authorList>
            <consortium name="The Broad Institute Genomics Platform"/>
            <consortium name="The Broad Institute Genome Sequencing Center for Infectious Disease"/>
            <person name="Wu L."/>
            <person name="Ma J."/>
        </authorList>
    </citation>
    <scope>NUCLEOTIDE SEQUENCE [LARGE SCALE GENOMIC DNA]</scope>
    <source>
        <strain evidence="2">CGMCC 1.15419</strain>
    </source>
</reference>
<proteinExistence type="predicted"/>
<dbReference type="SUPFAM" id="SSF52540">
    <property type="entry name" value="P-loop containing nucleoside triphosphate hydrolases"/>
    <property type="match status" value="1"/>
</dbReference>
<gene>
    <name evidence="1" type="ORF">GCM10011402_09070</name>
</gene>